<evidence type="ECO:0000256" key="3">
    <source>
        <dbReference type="ARBA" id="ARBA00022553"/>
    </source>
</evidence>
<dbReference type="Gene3D" id="3.30.559.30">
    <property type="entry name" value="Nonribosomal peptide synthetase, condensation domain"/>
    <property type="match status" value="7"/>
</dbReference>
<dbReference type="GO" id="GO:0043041">
    <property type="term" value="P:amino acid activation for nonribosomal peptide biosynthetic process"/>
    <property type="evidence" value="ECO:0007669"/>
    <property type="project" value="TreeGrafter"/>
</dbReference>
<dbReference type="InterPro" id="IPR009081">
    <property type="entry name" value="PP-bd_ACP"/>
</dbReference>
<keyword evidence="5" id="KW-0677">Repeat</keyword>
<dbReference type="InterPro" id="IPR023213">
    <property type="entry name" value="CAT-like_dom_sf"/>
</dbReference>
<dbReference type="FunFam" id="1.10.1200.10:FF:000005">
    <property type="entry name" value="Nonribosomal peptide synthetase 1"/>
    <property type="match status" value="4"/>
</dbReference>
<dbReference type="PROSITE" id="PS50075">
    <property type="entry name" value="CARRIER"/>
    <property type="match status" value="5"/>
</dbReference>
<dbReference type="CDD" id="cd05918">
    <property type="entry name" value="A_NRPS_SidN3_like"/>
    <property type="match status" value="4"/>
</dbReference>
<dbReference type="InterPro" id="IPR001242">
    <property type="entry name" value="Condensation_dom"/>
</dbReference>
<dbReference type="FunFam" id="3.40.50.980:FF:000001">
    <property type="entry name" value="Non-ribosomal peptide synthetase"/>
    <property type="match status" value="2"/>
</dbReference>
<keyword evidence="4" id="KW-0436">Ligase</keyword>
<accession>F9FNH4</accession>
<evidence type="ECO:0000256" key="2">
    <source>
        <dbReference type="ARBA" id="ARBA00022450"/>
    </source>
</evidence>
<dbReference type="OrthoDB" id="416786at2759"/>
<dbReference type="PaxDb" id="5507-FOXG_11967P0"/>
<dbReference type="GO" id="GO:0044550">
    <property type="term" value="P:secondary metabolite biosynthetic process"/>
    <property type="evidence" value="ECO:0007669"/>
    <property type="project" value="TreeGrafter"/>
</dbReference>
<dbReference type="Pfam" id="PF00550">
    <property type="entry name" value="PP-binding"/>
    <property type="match status" value="5"/>
</dbReference>
<comment type="caution">
    <text evidence="10">The sequence shown here is derived from an EMBL/GenBank/DDBJ whole genome shotgun (WGS) entry which is preliminary data.</text>
</comment>
<name>F9FNH4_FUSOF</name>
<feature type="compositionally biased region" description="Low complexity" evidence="8">
    <location>
        <begin position="94"/>
        <end position="117"/>
    </location>
</feature>
<dbReference type="SUPFAM" id="SSF47336">
    <property type="entry name" value="ACP-like"/>
    <property type="match status" value="5"/>
</dbReference>
<dbReference type="InterPro" id="IPR042099">
    <property type="entry name" value="ANL_N_sf"/>
</dbReference>
<dbReference type="InterPro" id="IPR010071">
    <property type="entry name" value="AA_adenyl_dom"/>
</dbReference>
<dbReference type="NCBIfam" id="TIGR01733">
    <property type="entry name" value="AA-adenyl-dom"/>
    <property type="match status" value="4"/>
</dbReference>
<evidence type="ECO:0000256" key="4">
    <source>
        <dbReference type="ARBA" id="ARBA00022598"/>
    </source>
</evidence>
<dbReference type="InterPro" id="IPR045851">
    <property type="entry name" value="AMP-bd_C_sf"/>
</dbReference>
<evidence type="ECO:0000256" key="8">
    <source>
        <dbReference type="SAM" id="MobiDB-lite"/>
    </source>
</evidence>
<keyword evidence="3" id="KW-0597">Phosphoprotein</keyword>
<dbReference type="SMART" id="SM00823">
    <property type="entry name" value="PKS_PP"/>
    <property type="match status" value="5"/>
</dbReference>
<dbReference type="EMBL" id="AFQF01002406">
    <property type="protein sequence ID" value="EGU81529.1"/>
    <property type="molecule type" value="Genomic_DNA"/>
</dbReference>
<feature type="domain" description="Carrier" evidence="9">
    <location>
        <begin position="4185"/>
        <end position="4261"/>
    </location>
</feature>
<comment type="pathway">
    <text evidence="1">Secondary metabolite biosynthesis.</text>
</comment>
<keyword evidence="2" id="KW-0596">Phosphopantetheine</keyword>
<evidence type="ECO:0000256" key="1">
    <source>
        <dbReference type="ARBA" id="ARBA00005179"/>
    </source>
</evidence>
<dbReference type="InterPro" id="IPR000873">
    <property type="entry name" value="AMP-dep_synth/lig_dom"/>
</dbReference>
<organism evidence="10">
    <name type="scientific">Fusarium oxysporum (strain Fo5176)</name>
    <name type="common">Fusarium vascular wilt</name>
    <dbReference type="NCBI Taxonomy" id="660025"/>
    <lineage>
        <taxon>Eukaryota</taxon>
        <taxon>Fungi</taxon>
        <taxon>Dikarya</taxon>
        <taxon>Ascomycota</taxon>
        <taxon>Pezizomycotina</taxon>
        <taxon>Sordariomycetes</taxon>
        <taxon>Hypocreomycetidae</taxon>
        <taxon>Hypocreales</taxon>
        <taxon>Nectriaceae</taxon>
        <taxon>Fusarium</taxon>
        <taxon>Fusarium oxysporum species complex</taxon>
    </lineage>
</organism>
<dbReference type="InterPro" id="IPR020806">
    <property type="entry name" value="PKS_PP-bd"/>
</dbReference>
<dbReference type="InterPro" id="IPR006162">
    <property type="entry name" value="Ppantetheine_attach_site"/>
</dbReference>
<dbReference type="SUPFAM" id="SSF52777">
    <property type="entry name" value="CoA-dependent acyltransferases"/>
    <property type="match status" value="14"/>
</dbReference>
<evidence type="ECO:0000259" key="9">
    <source>
        <dbReference type="PROSITE" id="PS50075"/>
    </source>
</evidence>
<feature type="region of interest" description="Disordered" evidence="8">
    <location>
        <begin position="85"/>
        <end position="120"/>
    </location>
</feature>
<dbReference type="GO" id="GO:0005737">
    <property type="term" value="C:cytoplasm"/>
    <property type="evidence" value="ECO:0007669"/>
    <property type="project" value="TreeGrafter"/>
</dbReference>
<dbReference type="Pfam" id="PF00501">
    <property type="entry name" value="AMP-binding"/>
    <property type="match status" value="4"/>
</dbReference>
<dbReference type="Gene3D" id="3.40.50.12780">
    <property type="entry name" value="N-terminal domain of ligase-like"/>
    <property type="match status" value="4"/>
</dbReference>
<keyword evidence="6" id="KW-0413">Isomerase</keyword>
<feature type="domain" description="Carrier" evidence="9">
    <location>
        <begin position="2"/>
        <end position="78"/>
    </location>
</feature>
<dbReference type="Gene3D" id="1.10.1200.10">
    <property type="entry name" value="ACP-like"/>
    <property type="match status" value="5"/>
</dbReference>
<dbReference type="PANTHER" id="PTHR45527:SF16">
    <property type="entry name" value="NONRIBOSOMAL PEPTIDE SYNTHASE ATNA-RELATED"/>
    <property type="match status" value="1"/>
</dbReference>
<dbReference type="FunFam" id="3.40.50.12780:FF:000014">
    <property type="entry name" value="Nonribosomal peptide synthetase 1"/>
    <property type="match status" value="3"/>
</dbReference>
<evidence type="ECO:0000256" key="7">
    <source>
        <dbReference type="ARBA" id="ARBA00029454"/>
    </source>
</evidence>
<dbReference type="CDD" id="cd19545">
    <property type="entry name" value="FUM14_C_NRPS-like"/>
    <property type="match status" value="1"/>
</dbReference>
<feature type="domain" description="Carrier" evidence="9">
    <location>
        <begin position="1100"/>
        <end position="1176"/>
    </location>
</feature>
<reference evidence="10" key="1">
    <citation type="journal article" date="2012" name="Mol. Plant Microbe Interact.">
        <title>A highly conserved effector in Fusarium oxysporum is required for full virulence on Arabidopsis.</title>
        <authorList>
            <person name="Thatcher L.F."/>
            <person name="Gardiner D.M."/>
            <person name="Kazan K."/>
            <person name="Manners J."/>
        </authorList>
    </citation>
    <scope>NUCLEOTIDE SEQUENCE [LARGE SCALE GENOMIC DNA]</scope>
    <source>
        <strain evidence="10">Fo5176</strain>
    </source>
</reference>
<dbReference type="FunFam" id="3.30.300.30:FF:000015">
    <property type="entry name" value="Nonribosomal peptide synthase SidD"/>
    <property type="match status" value="4"/>
</dbReference>
<dbReference type="GO" id="GO:0016874">
    <property type="term" value="F:ligase activity"/>
    <property type="evidence" value="ECO:0007669"/>
    <property type="project" value="UniProtKB-KW"/>
</dbReference>
<dbReference type="InterPro" id="IPR020845">
    <property type="entry name" value="AMP-binding_CS"/>
</dbReference>
<dbReference type="PANTHER" id="PTHR45527">
    <property type="entry name" value="NONRIBOSOMAL PEPTIDE SYNTHETASE"/>
    <property type="match status" value="1"/>
</dbReference>
<dbReference type="PROSITE" id="PS00455">
    <property type="entry name" value="AMP_BINDING"/>
    <property type="match status" value="4"/>
</dbReference>
<dbReference type="SUPFAM" id="SSF56801">
    <property type="entry name" value="Acetyl-CoA synthetase-like"/>
    <property type="match status" value="4"/>
</dbReference>
<feature type="domain" description="Carrier" evidence="9">
    <location>
        <begin position="5274"/>
        <end position="5350"/>
    </location>
</feature>
<evidence type="ECO:0000256" key="5">
    <source>
        <dbReference type="ARBA" id="ARBA00022737"/>
    </source>
</evidence>
<evidence type="ECO:0000256" key="6">
    <source>
        <dbReference type="ARBA" id="ARBA00023235"/>
    </source>
</evidence>
<comment type="similarity">
    <text evidence="7">Belongs to the NRP synthetase family.</text>
</comment>
<dbReference type="Gene3D" id="3.30.559.10">
    <property type="entry name" value="Chloramphenicol acetyltransferase-like domain"/>
    <property type="match status" value="7"/>
</dbReference>
<dbReference type="STRING" id="660025.F9FNH4"/>
<dbReference type="Pfam" id="PF00668">
    <property type="entry name" value="Condensation"/>
    <property type="match status" value="7"/>
</dbReference>
<protein>
    <recommendedName>
        <fullName evidence="9">Carrier domain-containing protein</fullName>
    </recommendedName>
</protein>
<dbReference type="GO" id="GO:0016853">
    <property type="term" value="F:isomerase activity"/>
    <property type="evidence" value="ECO:0007669"/>
    <property type="project" value="UniProtKB-KW"/>
</dbReference>
<feature type="domain" description="Carrier" evidence="9">
    <location>
        <begin position="2643"/>
        <end position="2717"/>
    </location>
</feature>
<dbReference type="CDD" id="cd19542">
    <property type="entry name" value="CT_NRPS-like"/>
    <property type="match status" value="4"/>
</dbReference>
<gene>
    <name evidence="10" type="ORF">FOXB_07954</name>
</gene>
<dbReference type="InterPro" id="IPR036736">
    <property type="entry name" value="ACP-like_sf"/>
</dbReference>
<proteinExistence type="inferred from homology"/>
<sequence>MAHTDAMQDILHLELANALHISTEELNLDQSFLVQGGDSLSAVQFLSKCRLRGIHIDIVDTVQCKTLAELVERIISKHESNPHNLILNDRVGNSDTSTSSSSSDDAASATGSDSTDTVPDVRLKHLAQDPARQIESIGPCSSMQNRILISQAVNPAAYQCRFILRIKSSVPDSLTASHIAKAWPRIVARHSSLRTTFLESETRQSTFDQVVWTEVNPKVTILQDEAQVKADGMLNSFESGSVPHHMYIYAASSSELILRLEVSHAVIDGRSADVLLYDLCAAYENQLPDTKAMPYTDFVRMEEESFQDVERIAGYWQNYLRDAEETYLAGVGNKPRAGLHTLQDRVDIPAEEARRFCDAYGVTLVSVCQVAWSIVLRLFAMKDDVTFSYVNSGRQTDLPGIDGAIGLFISSLLLRVKFKDDPTVLDMLKTVTDDVFRGMAHDKVPLMAKGAKLPTSHKWGNSILSFRKEWKPKSTGHKELEMSFLRGVSPTDYDHSINVEIGEGGIAVDYDIWTSTTHQADAAKMLNCFLEAIRFIIANPSAKVNSFDGISSKDAQHLRDVNGEGRQPVASCIHTLVQEVTDRQPDAMAVYAWDGTMTYRELDTAASSLAEHLMKLNIGPEVMVGICMDKSRWAAVSMLAVLKSGGIVLPLGADQPLSRLQTILSDTKAPIILVDNAQLNRLKDLGPQQLIEVNESLFQTLPSASRSACTTVSTHNAAWVVYTSGSTGTPKGVVLQHSALCTSITSHGTAFGVRGARVLQFASHTFDVTIQEVFTTLCMGGCVCVPSEDDRVNHLQSFISSANVDFLSLTSTVAGLLDPSQLPLIKTVILMGEPVKPAVLDLWKDQASVLESYAPSECSIYATVSPQPMKHISQVSVLGIPLASCFWVVDPKNYNRLCPIGAPGELLIEGPLLARGYLNDEAKTNKSFIVDPEFVAKYDLGRNRRMYRTGDLVRQNDDGSYTTLGRQDTQIKIRGQRVEVDEIEYHITRHPSCIQAVVLYVHGQLVAAFSLPSDGAAYSGAALDGENAVDKPAAMLVASEVQLYLSQYVPDYMIPRLWIPMASLPINSSGKADRRRISEWIKNLDLSSYSDLEHQVEDGLQVTSTERQLREIWSSVLNKPINHISYRRSFLSLGGDSITAMQVVSACRKQGLIVTVRQILQSPAISELALRVKEASDKMGDEQLPIEIPDEPFDLSPTQKMFFQDIAPSGLRADGPHRFNQSVCFRIPQNVAANTVARAIEAIVTKHAMLRARFQADQDSSQGWQQRVEKQIMGSYRFQTHKVGDDAATEDIIRHSQGSLDLEYGPVFAVDIFEMEDGQLINLTAHHLVIDLMSWRILAADLEHFLRFETLQPSLSLPFPTWSKALMIQAKTVAAPEDTVVDTWSYWNLEPGAFVREDQIVETLAIDHDTSARLLGPANEPLQTGVTDILLAALHHSFADVFTDRSAPTIHVEGHGRDAGGDVSETVGWFTTVTPLKVSNTSNTGFISILQQVKDFRKLNADNTAIEFAAKYKSSSTAGTSPQNLIEILFNYHGQFQQLDRADGLLSIHKLHSSETSIGDKVRQQAAITIEVSVDAGCVTISVGFSRRTPKGDDVRRWLQRYGEAITSAVSELMYTERTATASDYPLSHLSSTDLVALKKHILEPTNISWDAVVDVLPCSSTQQGIFISQLKSPTTYRLRQTCRVIPTDSQSVDVKRLGEAWRQVVSNHSIMRTIFTMIPFNDRFYQVVLKSVEPDIRFITCSSEAEVQECIASHALMEDHLGRPSHRFLVISTEDGHVYGHFEISHALVDASSVQLLVNTLLQAYEGAANISDSDYGTYISFLEQGSEEDDLRYWEKRLATVEPCQLQLGEDLTTSEEDIGHSVSTAMQDMTTLQKLCQSNDITPANVLQLAWALVLSSRTQLDEVCFGYLSSGRDIPIDGADTLVGPMINMIVCNIALDYSQSCIDAMKDIQDRFLDSFEHQRVSLATIQHSLSSSQQSLFNTTVSYVRAPNLSGGARSIQSIRLERIAADESTEYDFNLSMLETESGIDIALQYLPGAASTKTAQRLLNHLKHVVQVLSTSETTSLLGDLDLVPAEDKQTITAINREVPKSLDSCVHLLVQEMTNRQPNALAFQAWDGSLTYRELDLAASTLAKHLMTNLNVGPEVMVGICMDKSIWAAMSMLAVLKAGGVVLPLGVQQPLSRLQTILKDTQASVILVDAKQKARLAGVDSELIEVNHQFMDGLVPAEFGFSNPDVQPDNAAWVVYTSGSTGVPKGVVLQHYALCTSMRSHGAAFSLVPSSRVLQFAAYTFDVTIQETFTTLYYGGCVCIPSEEERLNDLEGCIVSMDVNFVSLTSTVAGLLSPSKMPLVKTLILIGEPVKPSVLDLWMPQAACLDAYGPSECSIQSAISPEPMTDRRQAMILGTPLESCRFWVVDYRDYNKLCPVGVPGELLIEGPHLAREYLNDATKTANSFITDPDFLSDLGLESTGRRMYRAGDLVRQNDDGTYSNLGRRDQQIKIRGKRVEVGEIEYHISRHSSGIRACVVFTTSGSSDGQLVTAFSVPHDDKAAHDETAYNGIAGRDGIDTTAALLLASEIQMYLSQHIPDYMIPRLWIPMTTLPINSSGKADRRAVTEWINSLSPTELASYSELESAAEEASLNVTPTEQKLREIWSSVLNVPNVSYRRSFMSLGGDSITAMQVVSACREIGLVVTVRDILQSPAISDLATRVKASDGEVFSAEIPDGPFELSPAQKMFFEDIAPAGLKSEGSFRFNQSVCFRLQSEGCISEESVAKAIEAVVTKHAMLRSRFVSQDQGYQQWIEKQVPGSYRFKSHNADDDTAVQAIMLESQSTLDLEHGPVFAAEFIQTPDRQLLFLTAHHLVIDLMSWRIIAKDLEQIIQSGSMVTSQSLPFPTWSNAVLQQAQSIDSVTEADTAASWSYWGLQPGEYITEDQIFETVKLDEQVTSQLLGPANEPLRSGVADILLAALSTSFRHSFADRAGPSIFIEGHGRDTQALDINYDLSDTVGWFTTVTPLNISDNATFISTLRQVKDLRKLNSGREVLDFVSQRSGPIEVLFNYHGQFQQLQRSDGLLTLDKLHQSVGQLDASVGGKVRQHAALSVEVSIDDAGKTHLMVGCPRHSPKSQAIRDWLGEYARAIMQGVRELVISEPMCTISDFPLAQLTNDDLETLYQYCLTPGSIPWANVENILPCSPIQQGILLSQLRAPSRYRLKQTCRILPADPSSPVDIARLANAWRQVVGQHSIMRTIFTGALSHHDRFYQVVLKALEADIQIIEPCSSDEEVQRFIKHHALLHDPVGRPSHRFLIIPTVDGHVFGHFEISHALVDASSVQLLVNDLLEAYESLSPTKTSISLSRNSDYGTYVSFLEQHRHSEQEDLQYWKDLLEDAEPCHLQLGQQQHDTSEMETGHAVTAHIPDISVLRDMCRNYNVTAANVAQLAWALVLASRVELNQICFGYLSSGRDIPIDGVERLVGPMINMMICYVQLDYNSTTVDVIRQIQDRFFKGFDHQRASLASIQHSLQGTQQQTLFNTTVSYTRALNMDGATDNNSIKLERASADESTEYDFNLSILENDQSLDLVLQYIPGVASHEVAQRLLNQLKHVIQVLSQHTTSTLANLDLVPTEEKHAIVAKNRDVPKPVASTIHALFHEVYERRPDEMAVYAWDGVMTFRELEVAAGNLAGYLMDLGVGPDIMVGICMDKSRWAVVAMLAVLKAGGVVLPMGVQQPLPRVQTIITDTKAPIILVDDKQLERLAETGPRLIKVDAALQNTLKPSTAVCSTVTTDNAAWVVYTSGSTGTPKGVVLQHSALCSSIRSHGDAFGVRDGSRVLQFASHTFDVTIQEVFTTLCQGGCTCIPSEDERINHLQAFIAKAEVNFLSLTSTVAGLLDPAKLPLIKTVILMGEPVKPAVMDLWKDQAIVLESYAPSECSIYATVSPRPMKHISQVPVLGIPLASCFWVVDPKDFNRLVPIGAPGELLIEGPLLARGYLGDEVKTAKSFLIDPDFTKHHGLQPGRRMYRTGDLVRQNSDGSYTTLGRRDTQIKIRGQRVEFGEIEYWVVRSAPEISQAAVMLLDGPAGQSSVLAVALEIADGGETSAVDNNLQGLSQADLLEPTITMRESFEEVRGHLISVLPRYMVPEIFIPMSRLPLNSSGKLDRRAIDLFLKAMKPEELDIYRPNAAAKADVSTETERQLQQLWASVLGRPANTVGAKDSFFHLGGDSITAMRLVEASRSTNMLLRVADVFEHPRLSELASILDSRTAEGHDQSSLVPIPAPFSLWPEHGAEKQVGLRAEIAERCGVMAEQIEDVYPCTPLQEGLLLTTVRQPTAYISRRIFSLSDEINVSRLQAAWQKMAEAAPVLRTRILLGLTSGSVQVVVNEPLEWHTASSLEEYIDHDSALSMTEGKPLMRFGIIESNNGERLLVWTAHHSVYDGWSLTMMYRQVSNMYWHDATPISAPYTPFIAYLGQADATKAASYWREQLQGNPTAFPALPSMRYQPQPRQKLVQSLDFVRQGKSEVSLSNLLRAAWALMVAQYSGSNDVVFAVTLSGRNAPVHGITEMLAPTITTVPIRVRVNSVTNTREFLRDVQQQATEMIPFEHTGLQRIAELVPDAAAALDMQHLFVVQPAADSDDASAEFPGLVHRQDMSEQFDDYALTVECSIGSKGISIESRFDDAVISTAQMQRMLQSFAHIASQLEQAESGTDSTRISNIDTLSPQDLDHILSVNSGPIPGIERCVHDLILDMVSHQPDATAISAWDGTLSYKQLKQLSGKLSDHLVSLGVRHGTSVGVCMDKSQWAAVSMLAILRAGGVVVPLGVQLPLGRIKLIVDDAKASVVLADQKQTERLAGLGLEMFTVDESLRKRAVVSDVGIPDKWYTRVTEINVNQPAWIVYTSGSTGTPKGVVLTHAGISSSLDSQKKVFGLSKTSRVLQFAAHTFDAAIQEIFTTLSAGGCVCVPSEDERMSDLQHFIIERAVNFLSITPTVAELLTPSQLPNINTVVLLGEPVKPSVLDLWMDHHADILGGYGPTECSIYAIVSAAPFTDRKQANVLGSPLPSCRVWVVDPDDHNKLCPIGAPGELLIEGPQVSQGYLNDAAKTDGAFITDPGFTARYGLGNGHRMYRTGDLVQQNDDGTYTNLGRRDTQVKIRGQRIELGEIEYSVVQSSENIRSAAAVFVKREDRPTIAVAVEVGEGQVGDGVLAPSRTLQKAWEEIRIRLAEVLPQYMIPDFFIPMSKLPVNSSGKLDRRAITAVLEDMDDNKLEEYRLTTGARLVPVTTDMEKQLQQLWSQALRRSAESIGANDNFFHLNGDSLAAIQLVAAARAVDIKMTVAQIFQSPVLRDLATHLEQARHSHETRSHHVEGVDQATQAAIKATLPSHFNVEKVLETTEFQSLVLHEHTQGRWLMHATITYNQKVDKQRVHRALQTTVDKNEVLRTVFTQHDGKYYQAILNNFTVPFQEHIAPTDLSTFCKSLVQEDQKKHLELHEPPFKTWFVQGEHKDSLVVRISHAQYDGMSLPIFFQQLQVWGEPDVEVEVEAPRQMSYYINALRAIDTKPAMKFWGDLLQGSSMARVPGASQTSKAMTGSYIVKTVLLPKVEGSGLTVSSYLKAAWAMVLAKATGTSDVVFAHLVSGRSLPIDDIEKVNGPCVNLIPIRVNTAQPQSTILQQVHQQHISALPHEHLGWETIFRQCTNWNTPTDQIPRFSSILQYQNLPEAQKSFGMHGAECSVDYTVVPPNVTDVWVTVEPKGGEMSIVAGYSEEVIASEVVEGLMEDLCEVLKGIEA</sequence>
<dbReference type="FunFam" id="3.30.559.10:FF:000016">
    <property type="entry name" value="Nonribosomal peptide synthase Pes1"/>
    <property type="match status" value="2"/>
</dbReference>
<dbReference type="Gene3D" id="3.30.300.30">
    <property type="match status" value="4"/>
</dbReference>
<dbReference type="PROSITE" id="PS00012">
    <property type="entry name" value="PHOSPHOPANTETHEINE"/>
    <property type="match status" value="1"/>
</dbReference>
<dbReference type="NCBIfam" id="NF003417">
    <property type="entry name" value="PRK04813.1"/>
    <property type="match status" value="4"/>
</dbReference>
<dbReference type="GO" id="GO:0031177">
    <property type="term" value="F:phosphopantetheine binding"/>
    <property type="evidence" value="ECO:0007669"/>
    <property type="project" value="InterPro"/>
</dbReference>
<dbReference type="FunFam" id="3.30.559.30:FF:000003">
    <property type="entry name" value="Nonribosomal peptide synthase SidD"/>
    <property type="match status" value="1"/>
</dbReference>
<evidence type="ECO:0000313" key="10">
    <source>
        <dbReference type="EMBL" id="EGU81529.1"/>
    </source>
</evidence>